<reference evidence="1 2" key="1">
    <citation type="submission" date="2017-11" db="EMBL/GenBank/DDBJ databases">
        <title>Isolation and Characterization of Methanofollis Species from Methane Seep Offshore SW Taiwan.</title>
        <authorList>
            <person name="Teng N.-H."/>
            <person name="Lai M.-C."/>
            <person name="Chen S.-C."/>
        </authorList>
    </citation>
    <scope>NUCLEOTIDE SEQUENCE [LARGE SCALE GENOMIC DNA]</scope>
    <source>
        <strain evidence="1 2">FWC-SCC2</strain>
    </source>
</reference>
<dbReference type="Proteomes" id="UP000292580">
    <property type="component" value="Unassembled WGS sequence"/>
</dbReference>
<gene>
    <name evidence="1" type="ORF">CUJ86_09795</name>
</gene>
<comment type="caution">
    <text evidence="1">The sequence shown here is derived from an EMBL/GenBank/DDBJ whole genome shotgun (WGS) entry which is preliminary data.</text>
</comment>
<dbReference type="AlphaFoldDB" id="A0A483CRH5"/>
<dbReference type="EMBL" id="PGCL01000004">
    <property type="protein sequence ID" value="TAJ43629.1"/>
    <property type="molecule type" value="Genomic_DNA"/>
</dbReference>
<accession>A0A483CRH5</accession>
<organism evidence="1 2">
    <name type="scientific">Methanofollis fontis</name>
    <dbReference type="NCBI Taxonomy" id="2052832"/>
    <lineage>
        <taxon>Archaea</taxon>
        <taxon>Methanobacteriati</taxon>
        <taxon>Methanobacteriota</taxon>
        <taxon>Stenosarchaea group</taxon>
        <taxon>Methanomicrobia</taxon>
        <taxon>Methanomicrobiales</taxon>
        <taxon>Methanomicrobiaceae</taxon>
        <taxon>Methanofollis</taxon>
    </lineage>
</organism>
<keyword evidence="2" id="KW-1185">Reference proteome</keyword>
<evidence type="ECO:0000313" key="1">
    <source>
        <dbReference type="EMBL" id="TAJ43629.1"/>
    </source>
</evidence>
<protein>
    <submittedName>
        <fullName evidence="1">Uncharacterized protein</fullName>
    </submittedName>
</protein>
<name>A0A483CRH5_9EURY</name>
<proteinExistence type="predicted"/>
<evidence type="ECO:0000313" key="2">
    <source>
        <dbReference type="Proteomes" id="UP000292580"/>
    </source>
</evidence>
<sequence length="74" mass="8528">MYKRSCPRCGRVEYSHRRDDDDDLCGGCGRRCRVVYLTEKEWEDEIPLPPLSGRHALRALAVDPRQVPLCPQEG</sequence>
<dbReference type="RefSeq" id="WP_130647403.1">
    <property type="nucleotide sequence ID" value="NZ_PGCL01000004.1"/>
</dbReference>